<proteinExistence type="predicted"/>
<dbReference type="Proteomes" id="UP000198403">
    <property type="component" value="Unassembled WGS sequence"/>
</dbReference>
<reference evidence="1 2" key="1">
    <citation type="submission" date="2017-06" db="EMBL/GenBank/DDBJ databases">
        <authorList>
            <person name="Kim H.J."/>
            <person name="Triplett B.A."/>
        </authorList>
    </citation>
    <scope>NUCLEOTIDE SEQUENCE [LARGE SCALE GENOMIC DNA]</scope>
    <source>
        <strain evidence="1 2">DSM 44272</strain>
    </source>
</reference>
<dbReference type="AlphaFoldDB" id="A0A239AA00"/>
<protein>
    <submittedName>
        <fullName evidence="1">Uncharacterized protein</fullName>
    </submittedName>
</protein>
<evidence type="ECO:0000313" key="1">
    <source>
        <dbReference type="EMBL" id="SNR92232.1"/>
    </source>
</evidence>
<accession>A0A239AA00</accession>
<name>A0A239AA00_9ACTN</name>
<organism evidence="1 2">
    <name type="scientific">Blastococcus mobilis</name>
    <dbReference type="NCBI Taxonomy" id="1938746"/>
    <lineage>
        <taxon>Bacteria</taxon>
        <taxon>Bacillati</taxon>
        <taxon>Actinomycetota</taxon>
        <taxon>Actinomycetes</taxon>
        <taxon>Geodermatophilales</taxon>
        <taxon>Geodermatophilaceae</taxon>
        <taxon>Blastococcus</taxon>
    </lineage>
</organism>
<dbReference type="EMBL" id="FZNO01000040">
    <property type="protein sequence ID" value="SNR92232.1"/>
    <property type="molecule type" value="Genomic_DNA"/>
</dbReference>
<keyword evidence="2" id="KW-1185">Reference proteome</keyword>
<sequence length="89" mass="10053">MARRNLCSHAHAVSYEPKPKAPFNPWADTPFFCEVMNHTAANQVDNGVCPAFPVGRAPDEARPARRLRLWRAGSPRVDTDDPELRMVLR</sequence>
<gene>
    <name evidence="1" type="ORF">SAMN06272737_14012</name>
</gene>
<evidence type="ECO:0000313" key="2">
    <source>
        <dbReference type="Proteomes" id="UP000198403"/>
    </source>
</evidence>